<dbReference type="Pfam" id="PF25212">
    <property type="entry name" value="HVO_A0114"/>
    <property type="match status" value="1"/>
</dbReference>
<protein>
    <submittedName>
        <fullName evidence="1">MarR family protein</fullName>
    </submittedName>
</protein>
<gene>
    <name evidence="1" type="ORF">MBFIL_11610</name>
</gene>
<accession>A0A166AQU2</accession>
<dbReference type="Proteomes" id="UP000077066">
    <property type="component" value="Unassembled WGS sequence"/>
</dbReference>
<evidence type="ECO:0000313" key="1">
    <source>
        <dbReference type="EMBL" id="KZX12356.1"/>
    </source>
</evidence>
<dbReference type="InterPro" id="IPR036390">
    <property type="entry name" value="WH_DNA-bd_sf"/>
</dbReference>
<dbReference type="EMBL" id="LWMT01000230">
    <property type="protein sequence ID" value="KZX12356.1"/>
    <property type="molecule type" value="Genomic_DNA"/>
</dbReference>
<keyword evidence="2" id="KW-1185">Reference proteome</keyword>
<dbReference type="InterPro" id="IPR036388">
    <property type="entry name" value="WH-like_DNA-bd_sf"/>
</dbReference>
<dbReference type="PATRIC" id="fig|55758.3.peg.1329"/>
<dbReference type="STRING" id="55758.MBFIL_11610"/>
<evidence type="ECO:0000313" key="2">
    <source>
        <dbReference type="Proteomes" id="UP000077066"/>
    </source>
</evidence>
<dbReference type="Gene3D" id="1.10.10.10">
    <property type="entry name" value="Winged helix-like DNA-binding domain superfamily/Winged helix DNA-binding domain"/>
    <property type="match status" value="1"/>
</dbReference>
<reference evidence="1 2" key="1">
    <citation type="submission" date="2016-04" db="EMBL/GenBank/DDBJ databases">
        <title>Genome sequence of Methanobrevibacter filiformis DSM 11501.</title>
        <authorList>
            <person name="Poehlein A."/>
            <person name="Seedorf H."/>
            <person name="Daniel R."/>
        </authorList>
    </citation>
    <scope>NUCLEOTIDE SEQUENCE [LARGE SCALE GENOMIC DNA]</scope>
    <source>
        <strain evidence="1 2">DSM 11501</strain>
    </source>
</reference>
<name>A0A166AQU2_9EURY</name>
<proteinExistence type="predicted"/>
<dbReference type="AlphaFoldDB" id="A0A166AQU2"/>
<organism evidence="1 2">
    <name type="scientific">Methanobrevibacter filiformis</name>
    <dbReference type="NCBI Taxonomy" id="55758"/>
    <lineage>
        <taxon>Archaea</taxon>
        <taxon>Methanobacteriati</taxon>
        <taxon>Methanobacteriota</taxon>
        <taxon>Methanomada group</taxon>
        <taxon>Methanobacteria</taxon>
        <taxon>Methanobacteriales</taxon>
        <taxon>Methanobacteriaceae</taxon>
        <taxon>Methanobrevibacter</taxon>
    </lineage>
</organism>
<dbReference type="SUPFAM" id="SSF46785">
    <property type="entry name" value="Winged helix' DNA-binding domain"/>
    <property type="match status" value="1"/>
</dbReference>
<sequence>MIKIKLMRKIKGKELIEEFETIYGSINHLKEIIEKEEKNMKLEMDFEDWEYFLENPEEEMEQERILYDNPTFTMIDLKILDTIKNKNPESLTQLATLMNKDISNITKKVNRLKEQGFVELKENKAQNNIKIPKFSYDTIQIAI</sequence>
<comment type="caution">
    <text evidence="1">The sequence shown here is derived from an EMBL/GenBank/DDBJ whole genome shotgun (WGS) entry which is preliminary data.</text>
</comment>